<evidence type="ECO:0000256" key="1">
    <source>
        <dbReference type="ARBA" id="ARBA00022741"/>
    </source>
</evidence>
<feature type="region of interest" description="Disordered" evidence="5">
    <location>
        <begin position="172"/>
        <end position="192"/>
    </location>
</feature>
<dbReference type="SMART" id="SM00487">
    <property type="entry name" value="DEXDc"/>
    <property type="match status" value="1"/>
</dbReference>
<sequence length="1092" mass="118593">MFDSRTAALLAAAPDLPGLDASDLPAMLTRHYAALVSQRLEGEETVDVARDEAWPVERIADVYEIVASIEEDEEMRRAAAFVAGTAQQILARRRPQQLSPQNKMLAPAMPVDRDGVDASVAAALLFLSAEQYADAHEAGTAIVELAESRVLPEVGEITRLVRQLARGDLHAITERAARDQKREPTRPPPRRLESRAFTVLLATLSRGIEHLARHMLAIETEDDELEAAQTLFRKVQAYCSSANERSVSGSGLGEPADFRSIGLTVHYAGPAHLASLLLSASRGIAEASLTRLPAPAGADTGFWKRWLGFRAKSTPYVWRNHREAIGRGFEQTGKSAVLVLPTGAGKTTVSVLKIAGTLARGKKVIFLAPTHALVDQLTTDLQALFPADEFQLEISSDFDALLLDDAQLQNIEVMTPERCLAMLSFAPKAFAQVGLLVFDECHLLSPSRKIGRALDSMLCLLAFQAAAPDADLLLLSAMLKNGDELAEWIAELTERPCEAVDLLWKPSRQARGVVVYDADDIDAVESAAVSTQVALDVAKGKKSLGLRAAARRKLVAKPWVLWGLQHNWMRGKPAVSLTRVTDGALELAGNTDGNRIWATPNSNKTAAAIARGACDAGLKTIIFVNTKADAVRTAADIAEHLEAVRLNADDRRLLDAIGLELGDARHAIFGNEGYGAVPHNAAMLRLERMLAEQLFKRRSGAQVIVATPTLAQGLNLPAELAILAGDKRSGDDGEREDLEAHELLNAAARAGRAGHLANGVVLLIPEPLIKFSPGSDLSKKLRNKLRSVLPEDDRCITIVDPLETVLDRVMAGHLEDRDVRYTINRVAALSAADGDAIAPTNLLVRSFAASRARKQDEEATYMAKVGLLWSAARAVVEKVPDEKAVLLASQSGLAIDLLDRLRLRLLADSGALPETIAGWLDWMLDWLKADTDARHDLFVDTQRAINAAIGRHSERAVDLEAIERLRPAAQAWIAGEPLNAIERKLGGNPDGTKTAEWQLGRAREFAGTIVPRSLSFIAGVVARLTEELKLPEQQLTMSPGILQGLSAAIRKGFDTPSKLEYANANRALIGRVEIHRSYKEFWTIIEEDSEDN</sequence>
<feature type="domain" description="Helicase C-terminal" evidence="7">
    <location>
        <begin position="612"/>
        <end position="797"/>
    </location>
</feature>
<dbReference type="EMBL" id="CP013342">
    <property type="protein sequence ID" value="AMU93879.1"/>
    <property type="molecule type" value="Genomic_DNA"/>
</dbReference>
<dbReference type="InterPro" id="IPR011545">
    <property type="entry name" value="DEAD/DEAH_box_helicase_dom"/>
</dbReference>
<dbReference type="STRING" id="1219058.AOA14_04590"/>
<dbReference type="PANTHER" id="PTHR47961:SF6">
    <property type="entry name" value="DNA-DIRECTED DNA POLYMERASE"/>
    <property type="match status" value="1"/>
</dbReference>
<dbReference type="GO" id="GO:0005524">
    <property type="term" value="F:ATP binding"/>
    <property type="evidence" value="ECO:0007669"/>
    <property type="project" value="UniProtKB-KW"/>
</dbReference>
<dbReference type="Gene3D" id="3.40.50.300">
    <property type="entry name" value="P-loop containing nucleotide triphosphate hydrolases"/>
    <property type="match status" value="2"/>
</dbReference>
<reference evidence="9" key="1">
    <citation type="submission" date="2015-11" db="EMBL/GenBank/DDBJ databases">
        <title>Complete genome sequence of a polyethylene glycol-degrading strain Sphingopyxis terrae strain 203-1 (NBRC 15098).</title>
        <authorList>
            <person name="Yoshiyuki O."/>
            <person name="Shouta N."/>
            <person name="Nagata Y."/>
            <person name="Numata M."/>
            <person name="Tsuchikane K."/>
            <person name="Hosoyama A."/>
            <person name="Yamazoe A."/>
            <person name="Tsuda M."/>
            <person name="Fujita N."/>
            <person name="Kawai F."/>
        </authorList>
    </citation>
    <scope>NUCLEOTIDE SEQUENCE [LARGE SCALE GENOMIC DNA]</scope>
    <source>
        <strain evidence="9">203-1</strain>
    </source>
</reference>
<proteinExistence type="predicted"/>
<keyword evidence="4" id="KW-0067">ATP-binding</keyword>
<evidence type="ECO:0000313" key="8">
    <source>
        <dbReference type="EMBL" id="AMU93879.1"/>
    </source>
</evidence>
<dbReference type="RefSeq" id="WP_062900949.1">
    <property type="nucleotide sequence ID" value="NZ_CP013342.1"/>
</dbReference>
<dbReference type="GO" id="GO:0004386">
    <property type="term" value="F:helicase activity"/>
    <property type="evidence" value="ECO:0007669"/>
    <property type="project" value="UniProtKB-KW"/>
</dbReference>
<dbReference type="Proteomes" id="UP000076234">
    <property type="component" value="Chromosome"/>
</dbReference>
<organism evidence="8 9">
    <name type="scientific">Sphingopyxis terrae subsp. terrae NBRC 15098</name>
    <dbReference type="NCBI Taxonomy" id="1219058"/>
    <lineage>
        <taxon>Bacteria</taxon>
        <taxon>Pseudomonadati</taxon>
        <taxon>Pseudomonadota</taxon>
        <taxon>Alphaproteobacteria</taxon>
        <taxon>Sphingomonadales</taxon>
        <taxon>Sphingomonadaceae</taxon>
        <taxon>Sphingopyxis</taxon>
    </lineage>
</organism>
<reference evidence="8 9" key="2">
    <citation type="journal article" date="2016" name="Genome Announc.">
        <title>Complete Genome Sequence of Sphingopyxis terrae Strain 203-1 (NBRC 111660), a Polyethylene Glycol Degrader.</title>
        <authorList>
            <person name="Ohtsubo Y."/>
            <person name="Nonoyama S."/>
            <person name="Nagata Y."/>
            <person name="Numata M."/>
            <person name="Tsuchikane K."/>
            <person name="Hosoyama A."/>
            <person name="Yamazoe A."/>
            <person name="Tsuda M."/>
            <person name="Fujita N."/>
            <person name="Kawai F."/>
        </authorList>
    </citation>
    <scope>NUCLEOTIDE SEQUENCE [LARGE SCALE GENOMIC DNA]</scope>
    <source>
        <strain evidence="8 9">203-1</strain>
    </source>
</reference>
<evidence type="ECO:0000259" key="6">
    <source>
        <dbReference type="PROSITE" id="PS51192"/>
    </source>
</evidence>
<evidence type="ECO:0000256" key="5">
    <source>
        <dbReference type="SAM" id="MobiDB-lite"/>
    </source>
</evidence>
<dbReference type="InterPro" id="IPR001650">
    <property type="entry name" value="Helicase_C-like"/>
</dbReference>
<evidence type="ECO:0000313" key="9">
    <source>
        <dbReference type="Proteomes" id="UP000076234"/>
    </source>
</evidence>
<gene>
    <name evidence="8" type="ORF">AOA14_04590</name>
</gene>
<accession>A0A142VVX3</accession>
<keyword evidence="3" id="KW-0347">Helicase</keyword>
<evidence type="ECO:0008006" key="10">
    <source>
        <dbReference type="Google" id="ProtNLM"/>
    </source>
</evidence>
<dbReference type="InterPro" id="IPR014001">
    <property type="entry name" value="Helicase_ATP-bd"/>
</dbReference>
<dbReference type="InterPro" id="IPR027417">
    <property type="entry name" value="P-loop_NTPase"/>
</dbReference>
<dbReference type="GO" id="GO:0003676">
    <property type="term" value="F:nucleic acid binding"/>
    <property type="evidence" value="ECO:0007669"/>
    <property type="project" value="InterPro"/>
</dbReference>
<evidence type="ECO:0000256" key="2">
    <source>
        <dbReference type="ARBA" id="ARBA00022801"/>
    </source>
</evidence>
<keyword evidence="2" id="KW-0378">Hydrolase</keyword>
<dbReference type="PANTHER" id="PTHR47961">
    <property type="entry name" value="DNA POLYMERASE THETA, PUTATIVE (AFU_ORTHOLOGUE AFUA_1G05260)-RELATED"/>
    <property type="match status" value="1"/>
</dbReference>
<protein>
    <recommendedName>
        <fullName evidence="10">DEAD/DEAH box helicase</fullName>
    </recommendedName>
</protein>
<dbReference type="SMART" id="SM00490">
    <property type="entry name" value="HELICc"/>
    <property type="match status" value="1"/>
</dbReference>
<evidence type="ECO:0000259" key="7">
    <source>
        <dbReference type="PROSITE" id="PS51194"/>
    </source>
</evidence>
<feature type="domain" description="Helicase ATP-binding" evidence="6">
    <location>
        <begin position="327"/>
        <end position="497"/>
    </location>
</feature>
<keyword evidence="1" id="KW-0547">Nucleotide-binding</keyword>
<dbReference type="SUPFAM" id="SSF52540">
    <property type="entry name" value="P-loop containing nucleoside triphosphate hydrolases"/>
    <property type="match status" value="1"/>
</dbReference>
<dbReference type="GO" id="GO:0016787">
    <property type="term" value="F:hydrolase activity"/>
    <property type="evidence" value="ECO:0007669"/>
    <property type="project" value="UniProtKB-KW"/>
</dbReference>
<dbReference type="Pfam" id="PF00270">
    <property type="entry name" value="DEAD"/>
    <property type="match status" value="1"/>
</dbReference>
<dbReference type="PROSITE" id="PS51192">
    <property type="entry name" value="HELICASE_ATP_BIND_1"/>
    <property type="match status" value="1"/>
</dbReference>
<dbReference type="AlphaFoldDB" id="A0A142VVX3"/>
<evidence type="ECO:0000256" key="3">
    <source>
        <dbReference type="ARBA" id="ARBA00022806"/>
    </source>
</evidence>
<dbReference type="PROSITE" id="PS51194">
    <property type="entry name" value="HELICASE_CTER"/>
    <property type="match status" value="1"/>
</dbReference>
<name>A0A142VVX3_9SPHN</name>
<dbReference type="KEGG" id="ster:AOA14_04590"/>
<dbReference type="InterPro" id="IPR050474">
    <property type="entry name" value="Hel308_SKI2-like"/>
</dbReference>
<evidence type="ECO:0000256" key="4">
    <source>
        <dbReference type="ARBA" id="ARBA00022840"/>
    </source>
</evidence>